<dbReference type="EMBL" id="CP101806">
    <property type="protein sequence ID" value="UUD35131.1"/>
    <property type="molecule type" value="Genomic_DNA"/>
</dbReference>
<keyword evidence="1" id="KW-0175">Coiled coil</keyword>
<dbReference type="Proteomes" id="UP001058569">
    <property type="component" value="Chromosome"/>
</dbReference>
<evidence type="ECO:0000256" key="1">
    <source>
        <dbReference type="SAM" id="Coils"/>
    </source>
</evidence>
<feature type="coiled-coil region" evidence="1">
    <location>
        <begin position="53"/>
        <end position="80"/>
    </location>
</feature>
<protein>
    <submittedName>
        <fullName evidence="2">Uncharacterized protein</fullName>
    </submittedName>
</protein>
<keyword evidence="3" id="KW-1185">Reference proteome</keyword>
<gene>
    <name evidence="2" type="ORF">NPA07_04985</name>
</gene>
<proteinExistence type="predicted"/>
<dbReference type="RefSeq" id="WP_256553174.1">
    <property type="nucleotide sequence ID" value="NZ_CP101806.1"/>
</dbReference>
<sequence>MEQKVKIGLMNEDLKNQYFENFDRGLELAKIEFNNEFFMLRNQYHSAKKQFNSEKNSDKKEELKIKLVELAQKCNQQVRAFKKNNSEIYNDLIKTTDRVKSLEHYSRFREITKLMEVK</sequence>
<name>A0ABY5IYC1_9BACT</name>
<reference evidence="2" key="1">
    <citation type="submission" date="2022-07" db="EMBL/GenBank/DDBJ databases">
        <title>Complete genome of Mycoplasma caviae type strain G122.</title>
        <authorList>
            <person name="Spergser J."/>
        </authorList>
    </citation>
    <scope>NUCLEOTIDE SEQUENCE</scope>
    <source>
        <strain evidence="2">G122</strain>
    </source>
</reference>
<evidence type="ECO:0000313" key="2">
    <source>
        <dbReference type="EMBL" id="UUD35131.1"/>
    </source>
</evidence>
<organism evidence="2 3">
    <name type="scientific">Mycoplasmopsis caviae</name>
    <dbReference type="NCBI Taxonomy" id="55603"/>
    <lineage>
        <taxon>Bacteria</taxon>
        <taxon>Bacillati</taxon>
        <taxon>Mycoplasmatota</taxon>
        <taxon>Mycoplasmoidales</taxon>
        <taxon>Metamycoplasmataceae</taxon>
        <taxon>Mycoplasmopsis</taxon>
    </lineage>
</organism>
<evidence type="ECO:0000313" key="3">
    <source>
        <dbReference type="Proteomes" id="UP001058569"/>
    </source>
</evidence>
<accession>A0ABY5IYC1</accession>